<dbReference type="PANTHER" id="PTHR38926:SF72">
    <property type="entry name" value="IM:7136021-RELATED"/>
    <property type="match status" value="1"/>
</dbReference>
<name>A0ABR3FL85_9AGAR</name>
<dbReference type="Proteomes" id="UP001465976">
    <property type="component" value="Unassembled WGS sequence"/>
</dbReference>
<dbReference type="InterPro" id="IPR032675">
    <property type="entry name" value="LRR_dom_sf"/>
</dbReference>
<evidence type="ECO:0008006" key="4">
    <source>
        <dbReference type="Google" id="ProtNLM"/>
    </source>
</evidence>
<dbReference type="Gene3D" id="3.80.10.10">
    <property type="entry name" value="Ribonuclease Inhibitor"/>
    <property type="match status" value="2"/>
</dbReference>
<evidence type="ECO:0000313" key="2">
    <source>
        <dbReference type="EMBL" id="KAL0576095.1"/>
    </source>
</evidence>
<keyword evidence="3" id="KW-1185">Reference proteome</keyword>
<sequence>MVAEVWIPVPYDLHIHGALQFNRYGCDRRRSRQSGNLFPSAGEFLDILIRHCHRWKNIAFGDAAHWHFTPAFERLTPADVPRLETVLTLGNVFLWRFLPGTDDRIRVPSALGRLLAAAPRLRTLHITDECISEQTLHTLAPDWSRLTELSISPPVALDFNAGRAVQTLAKTCHSVVSFSLDCAAYPGTSFDGAPDPPIEWPSIRKFAITLRNIERHPEHPTFIPEIVEIFDSVSLPSLEDFSASLFGRVWELHPPAMIFSVPWEGLLLRSRPSSITKLRLYFPAYLEPIAVLRSLQPLVGLKLLRAGNDYFGGAEEAQLLSSFAESAKYTSEELFAASLPELPELEECEFDGCVQENVEGLLDLAMRRGPKLRILRAHFMVTTGVDVEAFMPSEQVVQDRDISGSSEEGRLTGYVHGVKLVWTWRAQNEMSHDTHDAGMPATPFARFLGTNHAPSEEEQKNLLALIRNPEEKIRKLEEEISRLEAERDGLKSFVDRHRALLSPFRRLPADVWRGIFICCLPNNKLGLCTRTTSEAPLLLTTICRSWRDIALSTPRLWNSIHIYLPTPRIGFDGERFQSAMQARNEGFRRWLEKSGSLPLTISLSTGEAYVEPGLTVAHDYSKLRGLRTELIDMLARYCRRWKIMAFGEATLSIVANAFGRLTTQDLPLLESIHTNGNVFLRQDFVTGESNPIRLSAIGSLLSRASSLRALQLTGEFFSEQSLLSDLPLSWSRLTELRISRPSGHYGDCYELLHLLAKECHSLVTLDLYIQSSLFYQEHGGRPSSPLEWPSIQKYAISFIGSAVDRHSSPVPVFTQQVVEAFESVNLPSLKEFSVDIVDSAPPSSAISSAPWELLLLRSQPAITHIQLAFPPLLDAQAVLRSLQPLDTLKSLQLGHGDEYWQWSVQDEELLHAFIEAGTSLCPDLEEVEFGGCGPESAKSLLDLAARRPKLRLIRAHFLVSEGEVETFLPSEQVVDELKVSRTERKGTLRGYIKGVRLIWTWRSHDDPSREYYATVIPGDTRYW</sequence>
<feature type="coiled-coil region" evidence="1">
    <location>
        <begin position="459"/>
        <end position="493"/>
    </location>
</feature>
<dbReference type="EMBL" id="JBAHYK010000247">
    <property type="protein sequence ID" value="KAL0576095.1"/>
    <property type="molecule type" value="Genomic_DNA"/>
</dbReference>
<evidence type="ECO:0000256" key="1">
    <source>
        <dbReference type="SAM" id="Coils"/>
    </source>
</evidence>
<keyword evidence="1" id="KW-0175">Coiled coil</keyword>
<reference evidence="2 3" key="1">
    <citation type="submission" date="2024-02" db="EMBL/GenBank/DDBJ databases">
        <title>A draft genome for the cacao thread blight pathogen Marasmius crinis-equi.</title>
        <authorList>
            <person name="Cohen S.P."/>
            <person name="Baruah I.K."/>
            <person name="Amoako-Attah I."/>
            <person name="Bukari Y."/>
            <person name="Meinhardt L.W."/>
            <person name="Bailey B.A."/>
        </authorList>
    </citation>
    <scope>NUCLEOTIDE SEQUENCE [LARGE SCALE GENOMIC DNA]</scope>
    <source>
        <strain evidence="2 3">GH-76</strain>
    </source>
</reference>
<protein>
    <recommendedName>
        <fullName evidence="4">F-box domain-containing protein</fullName>
    </recommendedName>
</protein>
<accession>A0ABR3FL85</accession>
<dbReference type="PANTHER" id="PTHR38926">
    <property type="entry name" value="F-BOX DOMAIN CONTAINING PROTEIN, EXPRESSED"/>
    <property type="match status" value="1"/>
</dbReference>
<evidence type="ECO:0000313" key="3">
    <source>
        <dbReference type="Proteomes" id="UP001465976"/>
    </source>
</evidence>
<proteinExistence type="predicted"/>
<dbReference type="SUPFAM" id="SSF52047">
    <property type="entry name" value="RNI-like"/>
    <property type="match status" value="1"/>
</dbReference>
<gene>
    <name evidence="2" type="ORF">V5O48_005869</name>
</gene>
<organism evidence="2 3">
    <name type="scientific">Marasmius crinis-equi</name>
    <dbReference type="NCBI Taxonomy" id="585013"/>
    <lineage>
        <taxon>Eukaryota</taxon>
        <taxon>Fungi</taxon>
        <taxon>Dikarya</taxon>
        <taxon>Basidiomycota</taxon>
        <taxon>Agaricomycotina</taxon>
        <taxon>Agaricomycetes</taxon>
        <taxon>Agaricomycetidae</taxon>
        <taxon>Agaricales</taxon>
        <taxon>Marasmiineae</taxon>
        <taxon>Marasmiaceae</taxon>
        <taxon>Marasmius</taxon>
    </lineage>
</organism>
<comment type="caution">
    <text evidence="2">The sequence shown here is derived from an EMBL/GenBank/DDBJ whole genome shotgun (WGS) entry which is preliminary data.</text>
</comment>